<dbReference type="SUPFAM" id="SSF51658">
    <property type="entry name" value="Xylose isomerase-like"/>
    <property type="match status" value="1"/>
</dbReference>
<comment type="similarity">
    <text evidence="1 7">Belongs to the AP endonuclease 2 family.</text>
</comment>
<protein>
    <recommendedName>
        <fullName evidence="7">Probable endonuclease 4</fullName>
        <ecNumber evidence="7">3.1.21.2</ecNumber>
    </recommendedName>
    <alternativeName>
        <fullName evidence="7">Endodeoxyribonuclease IV</fullName>
    </alternativeName>
    <alternativeName>
        <fullName evidence="7">Endonuclease IV</fullName>
    </alternativeName>
</protein>
<dbReference type="Proteomes" id="UP000290568">
    <property type="component" value="Chromosome"/>
</dbReference>
<keyword evidence="2 7" id="KW-0479">Metal-binding</keyword>
<feature type="binding site" evidence="7">
    <location>
        <position position="143"/>
    </location>
    <ligand>
        <name>Zn(2+)</name>
        <dbReference type="ChEBI" id="CHEBI:29105"/>
        <label>2</label>
    </ligand>
</feature>
<comment type="cofactor">
    <cofactor evidence="7">
        <name>Zn(2+)</name>
        <dbReference type="ChEBI" id="CHEBI:29105"/>
    </cofactor>
    <text evidence="7">Binds 3 Zn(2+) ions.</text>
</comment>
<feature type="binding site" evidence="7">
    <location>
        <position position="210"/>
    </location>
    <ligand>
        <name>Zn(2+)</name>
        <dbReference type="ChEBI" id="CHEBI:29105"/>
        <label>2</label>
    </ligand>
</feature>
<dbReference type="Pfam" id="PF01261">
    <property type="entry name" value="AP_endonuc_2"/>
    <property type="match status" value="1"/>
</dbReference>
<keyword evidence="4 7" id="KW-0378">Hydrolase</keyword>
<accession>A0A449A3N6</accession>
<feature type="binding site" evidence="7">
    <location>
        <position position="108"/>
    </location>
    <ligand>
        <name>Zn(2+)</name>
        <dbReference type="ChEBI" id="CHEBI:29105"/>
        <label>1</label>
    </ligand>
</feature>
<keyword evidence="3 7" id="KW-0227">DNA damage</keyword>
<dbReference type="RefSeq" id="WP_129620439.1">
    <property type="nucleotide sequence ID" value="NZ_LR214950.1"/>
</dbReference>
<feature type="binding site" evidence="7">
    <location>
        <position position="176"/>
    </location>
    <ligand>
        <name>Zn(2+)</name>
        <dbReference type="ChEBI" id="CHEBI:29105"/>
        <label>2</label>
    </ligand>
</feature>
<dbReference type="EC" id="3.1.21.2" evidence="7"/>
<name>A0A449A3N6_9BACT</name>
<dbReference type="AlphaFoldDB" id="A0A449A3N6"/>
<dbReference type="InterPro" id="IPR001719">
    <property type="entry name" value="AP_endonuc_2"/>
</dbReference>
<dbReference type="Gene3D" id="3.20.20.150">
    <property type="entry name" value="Divalent-metal-dependent TIM barrel enzymes"/>
    <property type="match status" value="1"/>
</dbReference>
<dbReference type="PANTHER" id="PTHR21445:SF0">
    <property type="entry name" value="APURINIC-APYRIMIDINIC ENDONUCLEASE"/>
    <property type="match status" value="1"/>
</dbReference>
<dbReference type="InterPro" id="IPR013022">
    <property type="entry name" value="Xyl_isomerase-like_TIM-brl"/>
</dbReference>
<dbReference type="GO" id="GO:0008270">
    <property type="term" value="F:zinc ion binding"/>
    <property type="evidence" value="ECO:0007669"/>
    <property type="project" value="UniProtKB-UniRule"/>
</dbReference>
<keyword evidence="7" id="KW-0540">Nuclease</keyword>
<dbReference type="InterPro" id="IPR036237">
    <property type="entry name" value="Xyl_isomerase-like_sf"/>
</dbReference>
<dbReference type="SMART" id="SM00518">
    <property type="entry name" value="AP2Ec"/>
    <property type="match status" value="1"/>
</dbReference>
<feature type="binding site" evidence="7">
    <location>
        <position position="223"/>
    </location>
    <ligand>
        <name>Zn(2+)</name>
        <dbReference type="ChEBI" id="CHEBI:29105"/>
        <label>3</label>
    </ligand>
</feature>
<feature type="binding site" evidence="7">
    <location>
        <position position="255"/>
    </location>
    <ligand>
        <name>Zn(2+)</name>
        <dbReference type="ChEBI" id="CHEBI:29105"/>
        <label>2</label>
    </ligand>
</feature>
<dbReference type="InterPro" id="IPR018246">
    <property type="entry name" value="AP_endonuc_F2_Zn_BS"/>
</dbReference>
<evidence type="ECO:0000256" key="4">
    <source>
        <dbReference type="ARBA" id="ARBA00022801"/>
    </source>
</evidence>
<evidence type="ECO:0000256" key="1">
    <source>
        <dbReference type="ARBA" id="ARBA00005340"/>
    </source>
</evidence>
<keyword evidence="10" id="KW-1185">Reference proteome</keyword>
<reference evidence="9 10" key="1">
    <citation type="submission" date="2019-01" db="EMBL/GenBank/DDBJ databases">
        <authorList>
            <consortium name="Pathogen Informatics"/>
        </authorList>
    </citation>
    <scope>NUCLEOTIDE SEQUENCE [LARGE SCALE GENOMIC DNA]</scope>
    <source>
        <strain evidence="9 10">NCTC10183</strain>
    </source>
</reference>
<feature type="domain" description="Xylose isomerase-like TIM barrel" evidence="8">
    <location>
        <begin position="28"/>
        <end position="273"/>
    </location>
</feature>
<dbReference type="PANTHER" id="PTHR21445">
    <property type="entry name" value="ENDONUCLEASE IV ENDODEOXYRIBONUCLEASE IV"/>
    <property type="match status" value="1"/>
</dbReference>
<dbReference type="NCBIfam" id="TIGR00587">
    <property type="entry name" value="nfo"/>
    <property type="match status" value="1"/>
</dbReference>
<dbReference type="EMBL" id="LR214950">
    <property type="protein sequence ID" value="VEU58814.1"/>
    <property type="molecule type" value="Genomic_DNA"/>
</dbReference>
<dbReference type="NCBIfam" id="NF002196">
    <property type="entry name" value="PRK01060.1-1"/>
    <property type="match status" value="1"/>
</dbReference>
<evidence type="ECO:0000256" key="6">
    <source>
        <dbReference type="ARBA" id="ARBA00023204"/>
    </source>
</evidence>
<feature type="binding site" evidence="7">
    <location>
        <position position="70"/>
    </location>
    <ligand>
        <name>Zn(2+)</name>
        <dbReference type="ChEBI" id="CHEBI:29105"/>
        <label>1</label>
    </ligand>
</feature>
<feature type="binding site" evidence="7">
    <location>
        <position position="225"/>
    </location>
    <ligand>
        <name>Zn(2+)</name>
        <dbReference type="ChEBI" id="CHEBI:29105"/>
        <label>3</label>
    </ligand>
</feature>
<keyword evidence="6 7" id="KW-0234">DNA repair</keyword>
<dbReference type="PROSITE" id="PS00731">
    <property type="entry name" value="AP_NUCLEASE_F2_3"/>
    <property type="match status" value="1"/>
</dbReference>
<keyword evidence="5 7" id="KW-0862">Zinc</keyword>
<sequence length="275" mass="31785">MIKLGSHVSFKKPDYLHGAAAESYSNKANTMMIYLGAPQTSKRVDTSEYQLDKYEELFEKYIAKEDIIVHAPYIVNPANPEKTTFACNFLIEEIQRMNYIGAKYLVLHPGAYTVFSPQEGLDTLIENLQYILENTKDVVICIETMSGKGTEIGIDFEQMRYVLDWINNDRVQICLDTCHVWDAGYDIKNYEKFKQELIEWDLLKHIKVIHLNDSKNDKGSQKDRHENIGKGKIGLETLKAIVHDKDFDNIPIILETPWSDFGPIYKEEIELLLKK</sequence>
<evidence type="ECO:0000256" key="5">
    <source>
        <dbReference type="ARBA" id="ARBA00022833"/>
    </source>
</evidence>
<evidence type="ECO:0000313" key="10">
    <source>
        <dbReference type="Proteomes" id="UP000290568"/>
    </source>
</evidence>
<dbReference type="PROSITE" id="PS51432">
    <property type="entry name" value="AP_NUCLEASE_F2_4"/>
    <property type="match status" value="1"/>
</dbReference>
<dbReference type="GO" id="GO:0008081">
    <property type="term" value="F:phosphoric diester hydrolase activity"/>
    <property type="evidence" value="ECO:0007669"/>
    <property type="project" value="TreeGrafter"/>
</dbReference>
<evidence type="ECO:0000259" key="8">
    <source>
        <dbReference type="Pfam" id="PF01261"/>
    </source>
</evidence>
<comment type="function">
    <text evidence="7">Endonuclease IV plays a role in DNA repair. It cleaves phosphodiester bonds at apurinic or apyrimidinic (AP) sites, generating a 3'-hydroxyl group and a 5'-terminal sugar phosphate.</text>
</comment>
<feature type="binding site" evidence="7">
    <location>
        <position position="143"/>
    </location>
    <ligand>
        <name>Zn(2+)</name>
        <dbReference type="ChEBI" id="CHEBI:29105"/>
        <label>1</label>
    </ligand>
</feature>
<dbReference type="GO" id="GO:0008833">
    <property type="term" value="F:deoxyribonuclease IV (phage-T4-induced) activity"/>
    <property type="evidence" value="ECO:0007669"/>
    <property type="project" value="UniProtKB-UniRule"/>
</dbReference>
<gene>
    <name evidence="7 9" type="primary">nfo</name>
    <name evidence="9" type="ORF">NCTC10183_00599</name>
</gene>
<dbReference type="GO" id="GO:0006284">
    <property type="term" value="P:base-excision repair"/>
    <property type="evidence" value="ECO:0007669"/>
    <property type="project" value="TreeGrafter"/>
</dbReference>
<evidence type="ECO:0000256" key="2">
    <source>
        <dbReference type="ARBA" id="ARBA00022723"/>
    </source>
</evidence>
<evidence type="ECO:0000256" key="7">
    <source>
        <dbReference type="HAMAP-Rule" id="MF_00152"/>
    </source>
</evidence>
<proteinExistence type="inferred from homology"/>
<dbReference type="FunFam" id="3.20.20.150:FF:000001">
    <property type="entry name" value="Probable endonuclease 4"/>
    <property type="match status" value="1"/>
</dbReference>
<comment type="catalytic activity">
    <reaction evidence="7">
        <text>Endonucleolytic cleavage to 5'-phosphooligonucleotide end-products.</text>
        <dbReference type="EC" id="3.1.21.2"/>
    </reaction>
</comment>
<feature type="binding site" evidence="7">
    <location>
        <position position="179"/>
    </location>
    <ligand>
        <name>Zn(2+)</name>
        <dbReference type="ChEBI" id="CHEBI:29105"/>
        <label>3</label>
    </ligand>
</feature>
<keyword evidence="7 9" id="KW-0255">Endonuclease</keyword>
<organism evidence="9 10">
    <name type="scientific">Mycoplasmopsis gallinacea</name>
    <dbReference type="NCBI Taxonomy" id="29556"/>
    <lineage>
        <taxon>Bacteria</taxon>
        <taxon>Bacillati</taxon>
        <taxon>Mycoplasmatota</taxon>
        <taxon>Mycoplasmoidales</taxon>
        <taxon>Metamycoplasmataceae</taxon>
        <taxon>Mycoplasmopsis</taxon>
    </lineage>
</organism>
<evidence type="ECO:0000313" key="9">
    <source>
        <dbReference type="EMBL" id="VEU58814.1"/>
    </source>
</evidence>
<dbReference type="GO" id="GO:0003677">
    <property type="term" value="F:DNA binding"/>
    <property type="evidence" value="ECO:0007669"/>
    <property type="project" value="InterPro"/>
</dbReference>
<dbReference type="GO" id="GO:0003906">
    <property type="term" value="F:DNA-(apurinic or apyrimidinic site) endonuclease activity"/>
    <property type="evidence" value="ECO:0007669"/>
    <property type="project" value="TreeGrafter"/>
</dbReference>
<dbReference type="OrthoDB" id="9805666at2"/>
<evidence type="ECO:0000256" key="3">
    <source>
        <dbReference type="ARBA" id="ARBA00022763"/>
    </source>
</evidence>
<dbReference type="CDD" id="cd00019">
    <property type="entry name" value="AP2Ec"/>
    <property type="match status" value="1"/>
</dbReference>
<dbReference type="HAMAP" id="MF_00152">
    <property type="entry name" value="Nfo"/>
    <property type="match status" value="1"/>
</dbReference>